<comment type="caution">
    <text evidence="1">The sequence shown here is derived from an EMBL/GenBank/DDBJ whole genome shotgun (WGS) entry which is preliminary data.</text>
</comment>
<evidence type="ECO:0008006" key="3">
    <source>
        <dbReference type="Google" id="ProtNLM"/>
    </source>
</evidence>
<gene>
    <name evidence="1" type="ORF">E2C01_076536</name>
</gene>
<reference evidence="1 2" key="1">
    <citation type="submission" date="2019-05" db="EMBL/GenBank/DDBJ databases">
        <title>Another draft genome of Portunus trituberculatus and its Hox gene families provides insights of decapod evolution.</title>
        <authorList>
            <person name="Jeong J.-H."/>
            <person name="Song I."/>
            <person name="Kim S."/>
            <person name="Choi T."/>
            <person name="Kim D."/>
            <person name="Ryu S."/>
            <person name="Kim W."/>
        </authorList>
    </citation>
    <scope>NUCLEOTIDE SEQUENCE [LARGE SCALE GENOMIC DNA]</scope>
    <source>
        <tissue evidence="1">Muscle</tissue>
    </source>
</reference>
<accession>A0A5B7IK02</accession>
<sequence>MSHDLKIETGHWSRTPRDLRVCPCDGQTTQTEHHVLVECALTRQTRQKTFPFVSHNLSGQSQPAL</sequence>
<keyword evidence="2" id="KW-1185">Reference proteome</keyword>
<organism evidence="1 2">
    <name type="scientific">Portunus trituberculatus</name>
    <name type="common">Swimming crab</name>
    <name type="synonym">Neptunus trituberculatus</name>
    <dbReference type="NCBI Taxonomy" id="210409"/>
    <lineage>
        <taxon>Eukaryota</taxon>
        <taxon>Metazoa</taxon>
        <taxon>Ecdysozoa</taxon>
        <taxon>Arthropoda</taxon>
        <taxon>Crustacea</taxon>
        <taxon>Multicrustacea</taxon>
        <taxon>Malacostraca</taxon>
        <taxon>Eumalacostraca</taxon>
        <taxon>Eucarida</taxon>
        <taxon>Decapoda</taxon>
        <taxon>Pleocyemata</taxon>
        <taxon>Brachyura</taxon>
        <taxon>Eubrachyura</taxon>
        <taxon>Portunoidea</taxon>
        <taxon>Portunidae</taxon>
        <taxon>Portuninae</taxon>
        <taxon>Portunus</taxon>
    </lineage>
</organism>
<evidence type="ECO:0000313" key="1">
    <source>
        <dbReference type="EMBL" id="MPC81897.1"/>
    </source>
</evidence>
<proteinExistence type="predicted"/>
<dbReference type="Proteomes" id="UP000324222">
    <property type="component" value="Unassembled WGS sequence"/>
</dbReference>
<evidence type="ECO:0000313" key="2">
    <source>
        <dbReference type="Proteomes" id="UP000324222"/>
    </source>
</evidence>
<dbReference type="EMBL" id="VSRR010058329">
    <property type="protein sequence ID" value="MPC81897.1"/>
    <property type="molecule type" value="Genomic_DNA"/>
</dbReference>
<name>A0A5B7IK02_PORTR</name>
<protein>
    <recommendedName>
        <fullName evidence="3">Reverse transcriptase zinc-binding domain-containing protein</fullName>
    </recommendedName>
</protein>
<dbReference type="AlphaFoldDB" id="A0A5B7IK02"/>